<dbReference type="NCBIfam" id="NF042915">
    <property type="entry name" value="MAB_1171c_fam"/>
    <property type="match status" value="1"/>
</dbReference>
<feature type="transmembrane region" description="Helical" evidence="2">
    <location>
        <begin position="148"/>
        <end position="171"/>
    </location>
</feature>
<evidence type="ECO:0000256" key="2">
    <source>
        <dbReference type="SAM" id="Phobius"/>
    </source>
</evidence>
<feature type="region of interest" description="Disordered" evidence="1">
    <location>
        <begin position="384"/>
        <end position="405"/>
    </location>
</feature>
<feature type="transmembrane region" description="Helical" evidence="2">
    <location>
        <begin position="71"/>
        <end position="89"/>
    </location>
</feature>
<dbReference type="InterPro" id="IPR046675">
    <property type="entry name" value="DUF6545"/>
</dbReference>
<evidence type="ECO:0000256" key="1">
    <source>
        <dbReference type="SAM" id="MobiDB-lite"/>
    </source>
</evidence>
<keyword evidence="2" id="KW-0472">Membrane</keyword>
<evidence type="ECO:0000313" key="4">
    <source>
        <dbReference type="EMBL" id="QES51575.1"/>
    </source>
</evidence>
<protein>
    <recommendedName>
        <fullName evidence="3">DUF6545 domain-containing protein</fullName>
    </recommendedName>
</protein>
<accession>A0A5P2D8Z7</accession>
<dbReference type="OrthoDB" id="4328840at2"/>
<evidence type="ECO:0000313" key="5">
    <source>
        <dbReference type="Proteomes" id="UP000325211"/>
    </source>
</evidence>
<dbReference type="InterPro" id="IPR050039">
    <property type="entry name" value="MAB_1171c-like"/>
</dbReference>
<feature type="transmembrane region" description="Helical" evidence="2">
    <location>
        <begin position="220"/>
        <end position="241"/>
    </location>
</feature>
<feature type="transmembrane region" description="Helical" evidence="2">
    <location>
        <begin position="37"/>
        <end position="59"/>
    </location>
</feature>
<keyword evidence="2" id="KW-1133">Transmembrane helix</keyword>
<proteinExistence type="predicted"/>
<feature type="transmembrane region" description="Helical" evidence="2">
    <location>
        <begin position="183"/>
        <end position="208"/>
    </location>
</feature>
<dbReference type="AlphaFoldDB" id="A0A5P2D8Z7"/>
<gene>
    <name evidence="4" type="ORF">DEJ50_30740</name>
</gene>
<dbReference type="EMBL" id="CP029190">
    <property type="protein sequence ID" value="QES51575.1"/>
    <property type="molecule type" value="Genomic_DNA"/>
</dbReference>
<evidence type="ECO:0000259" key="3">
    <source>
        <dbReference type="Pfam" id="PF20182"/>
    </source>
</evidence>
<feature type="transmembrane region" description="Helical" evidence="2">
    <location>
        <begin position="6"/>
        <end position="25"/>
    </location>
</feature>
<dbReference type="Pfam" id="PF20182">
    <property type="entry name" value="DUF6545"/>
    <property type="match status" value="1"/>
</dbReference>
<feature type="domain" description="DUF6545" evidence="3">
    <location>
        <begin position="251"/>
        <end position="377"/>
    </location>
</feature>
<dbReference type="Proteomes" id="UP000325211">
    <property type="component" value="Chromosome"/>
</dbReference>
<feature type="transmembrane region" description="Helical" evidence="2">
    <location>
        <begin position="109"/>
        <end position="128"/>
    </location>
</feature>
<name>A0A5P2D8Z7_STRVZ</name>
<sequence length="405" mass="43405">MNGNSGYWILASALWAACLIKAPGLRHRRNSPLSTTVCGVLLLGGIAYCCANPDVIGWVNGATGVPNFSAPLVYSLLTAESALILTLLVYWREGPEEKARCAARRLQAVYGLVIVALVVLFVIGDAPVEQRTDFDTYYAQTPYIREMILLYLTAHTGAAVTATVLCIRWFAGVTGPPWLRRGLRVLILGFALNFGLDFSKFAAIGARWAGHDWDTLNTLVAPLFAFTCTLFTGLGFILPVVGGRVSGTLAAVRTFHRLGPLSRALRAATPGVVAELPVPWWEIDLRLTRRVAEVQDGRLSLRPYRDAAVAEDALVRVRAAGLSGAVADAAVEAAVLAAAMAAKAAGGDAEAVEAAAERDDESAELPLLDREALVRVSGLFRAPRRAWQAPRSAPASPLHTRTTRP</sequence>
<keyword evidence="2" id="KW-0812">Transmembrane</keyword>
<dbReference type="RefSeq" id="WP_150211321.1">
    <property type="nucleotide sequence ID" value="NZ_CP029190.1"/>
</dbReference>
<organism evidence="4 5">
    <name type="scientific">Streptomyces venezuelae</name>
    <dbReference type="NCBI Taxonomy" id="54571"/>
    <lineage>
        <taxon>Bacteria</taxon>
        <taxon>Bacillati</taxon>
        <taxon>Actinomycetota</taxon>
        <taxon>Actinomycetes</taxon>
        <taxon>Kitasatosporales</taxon>
        <taxon>Streptomycetaceae</taxon>
        <taxon>Streptomyces</taxon>
    </lineage>
</organism>
<reference evidence="4 5" key="1">
    <citation type="submission" date="2018-05" db="EMBL/GenBank/DDBJ databases">
        <title>Streptomyces venezuelae.</title>
        <authorList>
            <person name="Kim W."/>
            <person name="Lee N."/>
            <person name="Cho B.-K."/>
        </authorList>
    </citation>
    <scope>NUCLEOTIDE SEQUENCE [LARGE SCALE GENOMIC DNA]</scope>
    <source>
        <strain evidence="4 5">ATCC 21782</strain>
    </source>
</reference>